<feature type="region of interest" description="Disordered" evidence="1">
    <location>
        <begin position="1"/>
        <end position="72"/>
    </location>
</feature>
<dbReference type="EnsemblFungi" id="PTTG_28929-t43_1">
    <property type="protein sequence ID" value="PTTG_28929-t43_1-p1"/>
    <property type="gene ID" value="PTTG_28929"/>
</dbReference>
<feature type="compositionally biased region" description="Basic and acidic residues" evidence="1">
    <location>
        <begin position="35"/>
        <end position="45"/>
    </location>
</feature>
<evidence type="ECO:0000313" key="2">
    <source>
        <dbReference type="EMBL" id="OAV88753.1"/>
    </source>
</evidence>
<keyword evidence="4" id="KW-1185">Reference proteome</keyword>
<dbReference type="Proteomes" id="UP000005240">
    <property type="component" value="Unassembled WGS sequence"/>
</dbReference>
<dbReference type="OrthoDB" id="2517139at2759"/>
<accession>A0A180GA03</accession>
<protein>
    <submittedName>
        <fullName evidence="2 3">Uncharacterized protein</fullName>
    </submittedName>
</protein>
<reference evidence="2" key="2">
    <citation type="submission" date="2016-05" db="EMBL/GenBank/DDBJ databases">
        <title>Comparative analysis highlights variable genome content of wheat rusts and divergence of the mating loci.</title>
        <authorList>
            <person name="Cuomo C.A."/>
            <person name="Bakkeren G."/>
            <person name="Szabo L."/>
            <person name="Khalil H."/>
            <person name="Joly D."/>
            <person name="Goldberg J."/>
            <person name="Young S."/>
            <person name="Zeng Q."/>
            <person name="Fellers J."/>
        </authorList>
    </citation>
    <scope>NUCLEOTIDE SEQUENCE [LARGE SCALE GENOMIC DNA]</scope>
    <source>
        <strain evidence="2">1-1 BBBD Race 1</strain>
    </source>
</reference>
<dbReference type="STRING" id="630390.A0A180GA03"/>
<reference evidence="3" key="4">
    <citation type="submission" date="2025-05" db="UniProtKB">
        <authorList>
            <consortium name="EnsemblFungi"/>
        </authorList>
    </citation>
    <scope>IDENTIFICATION</scope>
    <source>
        <strain evidence="3">isolate 1-1 / race 1 (BBBD)</strain>
    </source>
</reference>
<proteinExistence type="predicted"/>
<evidence type="ECO:0000313" key="4">
    <source>
        <dbReference type="Proteomes" id="UP000005240"/>
    </source>
</evidence>
<sequence length="349" mass="38943">MPPKSRGDSRPDKDGWSKNIEMEDIELSGSSMDQTVDRSVDHSGDRSQTPTQSDFSLNPPLTQSRHNPANPDSGFLAAIAEIFAKPNPDGSIFINADKVKTLSPLLAIEKITSVQTLSMVERITTRLDSLERSISSVVHAEPRKDPSWASVTNKYTPQVVCANLIRPPPSNRVLNEFKPAFFIIRKTVPDSRPFFQMSPPEISMKFNRVLEEIEAKTDDGSPITTKGVARLSSGDFKFFTKTRFMANWLLEHKHEWTHLCDPALITPASTFPVILHSVPISFTPSNKSTLADLCKENLIHPDQIHSARWLGNPQANKKSHGSIIVNFFEKELARKIEKVLGSRSYGSVL</sequence>
<dbReference type="AlphaFoldDB" id="A0A180GA03"/>
<evidence type="ECO:0000256" key="1">
    <source>
        <dbReference type="SAM" id="MobiDB-lite"/>
    </source>
</evidence>
<reference evidence="3 4" key="3">
    <citation type="journal article" date="2017" name="G3 (Bethesda)">
        <title>Comparative analysis highlights variable genome content of wheat rusts and divergence of the mating loci.</title>
        <authorList>
            <person name="Cuomo C.A."/>
            <person name="Bakkeren G."/>
            <person name="Khalil H.B."/>
            <person name="Panwar V."/>
            <person name="Joly D."/>
            <person name="Linning R."/>
            <person name="Sakthikumar S."/>
            <person name="Song X."/>
            <person name="Adiconis X."/>
            <person name="Fan L."/>
            <person name="Goldberg J.M."/>
            <person name="Levin J.Z."/>
            <person name="Young S."/>
            <person name="Zeng Q."/>
            <person name="Anikster Y."/>
            <person name="Bruce M."/>
            <person name="Wang M."/>
            <person name="Yin C."/>
            <person name="McCallum B."/>
            <person name="Szabo L.J."/>
            <person name="Hulbert S."/>
            <person name="Chen X."/>
            <person name="Fellers J.P."/>
        </authorList>
    </citation>
    <scope>NUCLEOTIDE SEQUENCE</scope>
    <source>
        <strain evidence="4">Isolate 1-1 / race 1 (BBBD)</strain>
        <strain evidence="3">isolate 1-1 / race 1 (BBBD)</strain>
    </source>
</reference>
<dbReference type="VEuPathDB" id="FungiDB:PTTG_28929"/>
<feature type="compositionally biased region" description="Polar residues" evidence="1">
    <location>
        <begin position="46"/>
        <end position="67"/>
    </location>
</feature>
<reference evidence="2" key="1">
    <citation type="submission" date="2009-11" db="EMBL/GenBank/DDBJ databases">
        <authorList>
            <consortium name="The Broad Institute Genome Sequencing Platform"/>
            <person name="Ward D."/>
            <person name="Feldgarden M."/>
            <person name="Earl A."/>
            <person name="Young S.K."/>
            <person name="Zeng Q."/>
            <person name="Koehrsen M."/>
            <person name="Alvarado L."/>
            <person name="Berlin A."/>
            <person name="Bochicchio J."/>
            <person name="Borenstein D."/>
            <person name="Chapman S.B."/>
            <person name="Chen Z."/>
            <person name="Engels R."/>
            <person name="Freedman E."/>
            <person name="Gellesch M."/>
            <person name="Goldberg J."/>
            <person name="Griggs A."/>
            <person name="Gujja S."/>
            <person name="Heilman E."/>
            <person name="Heiman D."/>
            <person name="Hepburn T."/>
            <person name="Howarth C."/>
            <person name="Jen D."/>
            <person name="Larson L."/>
            <person name="Lewis B."/>
            <person name="Mehta T."/>
            <person name="Park D."/>
            <person name="Pearson M."/>
            <person name="Roberts A."/>
            <person name="Saif S."/>
            <person name="Shea T."/>
            <person name="Shenoy N."/>
            <person name="Sisk P."/>
            <person name="Stolte C."/>
            <person name="Sykes S."/>
            <person name="Thomson T."/>
            <person name="Walk T."/>
            <person name="White J."/>
            <person name="Yandava C."/>
            <person name="Izard J."/>
            <person name="Baranova O.V."/>
            <person name="Blanton J.M."/>
            <person name="Tanner A.C."/>
            <person name="Dewhirst F.E."/>
            <person name="Haas B."/>
            <person name="Nusbaum C."/>
            <person name="Birren B."/>
        </authorList>
    </citation>
    <scope>NUCLEOTIDE SEQUENCE [LARGE SCALE GENOMIC DNA]</scope>
    <source>
        <strain evidence="2">1-1 BBBD Race 1</strain>
    </source>
</reference>
<name>A0A180GA03_PUCT1</name>
<feature type="compositionally biased region" description="Basic and acidic residues" evidence="1">
    <location>
        <begin position="1"/>
        <end position="16"/>
    </location>
</feature>
<evidence type="ECO:0000313" key="3">
    <source>
        <dbReference type="EnsemblFungi" id="PTTG_28929-t43_1-p1"/>
    </source>
</evidence>
<dbReference type="EMBL" id="ADAS02000156">
    <property type="protein sequence ID" value="OAV88753.1"/>
    <property type="molecule type" value="Genomic_DNA"/>
</dbReference>
<gene>
    <name evidence="2" type="ORF">PTTG_28929</name>
</gene>
<organism evidence="2">
    <name type="scientific">Puccinia triticina (isolate 1-1 / race 1 (BBBD))</name>
    <name type="common">Brown leaf rust fungus</name>
    <dbReference type="NCBI Taxonomy" id="630390"/>
    <lineage>
        <taxon>Eukaryota</taxon>
        <taxon>Fungi</taxon>
        <taxon>Dikarya</taxon>
        <taxon>Basidiomycota</taxon>
        <taxon>Pucciniomycotina</taxon>
        <taxon>Pucciniomycetes</taxon>
        <taxon>Pucciniales</taxon>
        <taxon>Pucciniaceae</taxon>
        <taxon>Puccinia</taxon>
    </lineage>
</organism>